<gene>
    <name evidence="1" type="ORF">CY34DRAFT_17887</name>
</gene>
<dbReference type="InParanoid" id="A0A0C9ZXK8"/>
<name>A0A0C9ZXK8_9AGAM</name>
<reference evidence="1 2" key="1">
    <citation type="submission" date="2014-04" db="EMBL/GenBank/DDBJ databases">
        <authorList>
            <consortium name="DOE Joint Genome Institute"/>
            <person name="Kuo A."/>
            <person name="Ruytinx J."/>
            <person name="Rineau F."/>
            <person name="Colpaert J."/>
            <person name="Kohler A."/>
            <person name="Nagy L.G."/>
            <person name="Floudas D."/>
            <person name="Copeland A."/>
            <person name="Barry K.W."/>
            <person name="Cichocki N."/>
            <person name="Veneault-Fourrey C."/>
            <person name="LaButti K."/>
            <person name="Lindquist E.A."/>
            <person name="Lipzen A."/>
            <person name="Lundell T."/>
            <person name="Morin E."/>
            <person name="Murat C."/>
            <person name="Sun H."/>
            <person name="Tunlid A."/>
            <person name="Henrissat B."/>
            <person name="Grigoriev I.V."/>
            <person name="Hibbett D.S."/>
            <person name="Martin F."/>
            <person name="Nordberg H.P."/>
            <person name="Cantor M.N."/>
            <person name="Hua S.X."/>
        </authorList>
    </citation>
    <scope>NUCLEOTIDE SEQUENCE [LARGE SCALE GENOMIC DNA]</scope>
    <source>
        <strain evidence="1 2">UH-Slu-Lm8-n1</strain>
    </source>
</reference>
<organism evidence="1 2">
    <name type="scientific">Suillus luteus UH-Slu-Lm8-n1</name>
    <dbReference type="NCBI Taxonomy" id="930992"/>
    <lineage>
        <taxon>Eukaryota</taxon>
        <taxon>Fungi</taxon>
        <taxon>Dikarya</taxon>
        <taxon>Basidiomycota</taxon>
        <taxon>Agaricomycotina</taxon>
        <taxon>Agaricomycetes</taxon>
        <taxon>Agaricomycetidae</taxon>
        <taxon>Boletales</taxon>
        <taxon>Suillineae</taxon>
        <taxon>Suillaceae</taxon>
        <taxon>Suillus</taxon>
    </lineage>
</organism>
<dbReference type="HOGENOM" id="CLU_101470_3_0_1"/>
<proteinExistence type="predicted"/>
<dbReference type="OrthoDB" id="2671598at2759"/>
<dbReference type="Proteomes" id="UP000054485">
    <property type="component" value="Unassembled WGS sequence"/>
</dbReference>
<protein>
    <submittedName>
        <fullName evidence="1">Uncharacterized protein</fullName>
    </submittedName>
</protein>
<dbReference type="EMBL" id="KN835793">
    <property type="protein sequence ID" value="KIK34201.1"/>
    <property type="molecule type" value="Genomic_DNA"/>
</dbReference>
<sequence length="182" mass="20581">MAPPNKSKTAAAKLEAMRAKRSQYYARCRESILAKRREIYHAANDDLDESLETLADCIAVVKYAKDDFMQHIQQSPQIFTIGVFTEYTKSFPDAPGSHGDREIFQRAISSIEDFLTRATRGQDGILQLCGVCDEWRAADQVCRSMKDTIAMVEDIYCHAVRDGDAELAVIHFLGGFLYQNYI</sequence>
<reference evidence="2" key="2">
    <citation type="submission" date="2015-01" db="EMBL/GenBank/DDBJ databases">
        <title>Evolutionary Origins and Diversification of the Mycorrhizal Mutualists.</title>
        <authorList>
            <consortium name="DOE Joint Genome Institute"/>
            <consortium name="Mycorrhizal Genomics Consortium"/>
            <person name="Kohler A."/>
            <person name="Kuo A."/>
            <person name="Nagy L.G."/>
            <person name="Floudas D."/>
            <person name="Copeland A."/>
            <person name="Barry K.W."/>
            <person name="Cichocki N."/>
            <person name="Veneault-Fourrey C."/>
            <person name="LaButti K."/>
            <person name="Lindquist E.A."/>
            <person name="Lipzen A."/>
            <person name="Lundell T."/>
            <person name="Morin E."/>
            <person name="Murat C."/>
            <person name="Riley R."/>
            <person name="Ohm R."/>
            <person name="Sun H."/>
            <person name="Tunlid A."/>
            <person name="Henrissat B."/>
            <person name="Grigoriev I.V."/>
            <person name="Hibbett D.S."/>
            <person name="Martin F."/>
        </authorList>
    </citation>
    <scope>NUCLEOTIDE SEQUENCE [LARGE SCALE GENOMIC DNA]</scope>
    <source>
        <strain evidence="2">UH-Slu-Lm8-n1</strain>
    </source>
</reference>
<dbReference type="AlphaFoldDB" id="A0A0C9ZXK8"/>
<evidence type="ECO:0000313" key="1">
    <source>
        <dbReference type="EMBL" id="KIK34201.1"/>
    </source>
</evidence>
<keyword evidence="2" id="KW-1185">Reference proteome</keyword>
<accession>A0A0C9ZXK8</accession>
<evidence type="ECO:0000313" key="2">
    <source>
        <dbReference type="Proteomes" id="UP000054485"/>
    </source>
</evidence>